<dbReference type="RefSeq" id="WP_006114132.1">
    <property type="nucleotide sequence ID" value="NZ_AOJL01000055.1"/>
</dbReference>
<evidence type="ECO:0000313" key="3">
    <source>
        <dbReference type="Proteomes" id="UP000011509"/>
    </source>
</evidence>
<dbReference type="Pfam" id="PF04307">
    <property type="entry name" value="YdjM"/>
    <property type="match status" value="1"/>
</dbReference>
<proteinExistence type="predicted"/>
<keyword evidence="1" id="KW-0472">Membrane</keyword>
<dbReference type="InterPro" id="IPR007404">
    <property type="entry name" value="YdjM-like"/>
</dbReference>
<feature type="transmembrane region" description="Helical" evidence="1">
    <location>
        <begin position="60"/>
        <end position="79"/>
    </location>
</feature>
<dbReference type="EMBL" id="AOJL01000055">
    <property type="protein sequence ID" value="ELZ44928.1"/>
    <property type="molecule type" value="Genomic_DNA"/>
</dbReference>
<dbReference type="AlphaFoldDB" id="M0ED16"/>
<accession>M0ED16</accession>
<keyword evidence="3" id="KW-1185">Reference proteome</keyword>
<evidence type="ECO:0008006" key="4">
    <source>
        <dbReference type="Google" id="ProtNLM"/>
    </source>
</evidence>
<protein>
    <recommendedName>
        <fullName evidence="4">Membrane-bound metal-dependent hydrolase</fullName>
    </recommendedName>
</protein>
<dbReference type="OrthoDB" id="200338at2157"/>
<reference evidence="2 3" key="1">
    <citation type="journal article" date="2014" name="PLoS Genet.">
        <title>Phylogenetically driven sequencing of extremely halophilic archaea reveals strategies for static and dynamic osmo-response.</title>
        <authorList>
            <person name="Becker E.A."/>
            <person name="Seitzer P.M."/>
            <person name="Tritt A."/>
            <person name="Larsen D."/>
            <person name="Krusor M."/>
            <person name="Yao A.I."/>
            <person name="Wu D."/>
            <person name="Madern D."/>
            <person name="Eisen J.A."/>
            <person name="Darling A.E."/>
            <person name="Facciotti M.T."/>
        </authorList>
    </citation>
    <scope>NUCLEOTIDE SEQUENCE [LARGE SCALE GENOMIC DNA]</scope>
    <source>
        <strain evidence="2 3">DSM 10284</strain>
    </source>
</reference>
<name>M0ED16_9EURY</name>
<evidence type="ECO:0000256" key="1">
    <source>
        <dbReference type="SAM" id="Phobius"/>
    </source>
</evidence>
<gene>
    <name evidence="2" type="ORF">C464_12990</name>
</gene>
<organism evidence="2 3">
    <name type="scientific">Halorubrum coriense DSM 10284</name>
    <dbReference type="NCBI Taxonomy" id="1227466"/>
    <lineage>
        <taxon>Archaea</taxon>
        <taxon>Methanobacteriati</taxon>
        <taxon>Methanobacteriota</taxon>
        <taxon>Stenosarchaea group</taxon>
        <taxon>Halobacteria</taxon>
        <taxon>Halobacteriales</taxon>
        <taxon>Haloferacaceae</taxon>
        <taxon>Halorubrum</taxon>
    </lineage>
</organism>
<evidence type="ECO:0000313" key="2">
    <source>
        <dbReference type="EMBL" id="ELZ44928.1"/>
    </source>
</evidence>
<keyword evidence="1" id="KW-0812">Transmembrane</keyword>
<sequence>MLPLGHLTFAYLWYVLYAASSTHRLPARFALIPLAIGSQFPDLIDKPLAYVGVLISGRSLAHSLFTFAICSLGVYWVAIRFRGRWTPESFAERLRIVTPAAFAAGYVSHLVGDSYRSLLIGDFWSVRFLVFPIYPISRSPASDIAPWTRMFRIYQDMGTHPQLELIILAVTLFAALRVRQYLRGVRTE</sequence>
<dbReference type="Proteomes" id="UP000011509">
    <property type="component" value="Unassembled WGS sequence"/>
</dbReference>
<comment type="caution">
    <text evidence="2">The sequence shown here is derived from an EMBL/GenBank/DDBJ whole genome shotgun (WGS) entry which is preliminary data.</text>
</comment>
<keyword evidence="1" id="KW-1133">Transmembrane helix</keyword>